<dbReference type="EMBL" id="JBDODL010000647">
    <property type="protein sequence ID" value="MES1920396.1"/>
    <property type="molecule type" value="Genomic_DNA"/>
</dbReference>
<keyword evidence="2" id="KW-1185">Reference proteome</keyword>
<accession>A0ABV2AL34</accession>
<comment type="caution">
    <text evidence="1">The sequence shown here is derived from an EMBL/GenBank/DDBJ whole genome shotgun (WGS) entry which is preliminary data.</text>
</comment>
<reference evidence="1 2" key="1">
    <citation type="journal article" date="2024" name="BMC Biol.">
        <title>Comparative genomics of Ascetosporea gives new insight into the evolutionary basis for animal parasitism in Rhizaria.</title>
        <authorList>
            <person name="Hiltunen Thoren M."/>
            <person name="Onut-Brannstrom I."/>
            <person name="Alfjorden A."/>
            <person name="Peckova H."/>
            <person name="Swords F."/>
            <person name="Hooper C."/>
            <person name="Holzer A.S."/>
            <person name="Bass D."/>
            <person name="Burki F."/>
        </authorList>
    </citation>
    <scope>NUCLEOTIDE SEQUENCE [LARGE SCALE GENOMIC DNA]</scope>
    <source>
        <strain evidence="1">20-A016</strain>
    </source>
</reference>
<dbReference type="Proteomes" id="UP001439008">
    <property type="component" value="Unassembled WGS sequence"/>
</dbReference>
<evidence type="ECO:0000313" key="2">
    <source>
        <dbReference type="Proteomes" id="UP001439008"/>
    </source>
</evidence>
<proteinExistence type="predicted"/>
<evidence type="ECO:0000313" key="1">
    <source>
        <dbReference type="EMBL" id="MES1920396.1"/>
    </source>
</evidence>
<protein>
    <submittedName>
        <fullName evidence="1">Uncharacterized protein</fullName>
    </submittedName>
</protein>
<gene>
    <name evidence="1" type="ORF">MHBO_002071</name>
</gene>
<name>A0ABV2AL34_9EUKA</name>
<sequence length="411" mass="47526">MKNVLPFEILVKISTYLENNDNFDHIFNLKIGKNKLKIENKNLTVKKWNLVAEDICRIYADLKSINLNNCNIHNYALTKILGKFQHSLQYFNASHCNSLVSDAQFVSKLNSISNIFIIDCPKLDSSSHSDFFDTFIECNKMVKSKSCLRKSEYFLVDNSCSLKINQFKEIDGCSKSFEAKLLSINCLIPEKEIKFPAENRFLENEDEQLIFVGSLFLQKHKNVLTKKAALSPNKMFVSMVDPETTFVGKNSDCLNILNPLDLCTFWSKYGRGKSKNDETNSINLVKRENKIFFVERKKSSCDKIDVFLEFVANVSINGMRPLFWYLKNGQENFNLNHLKILILMGTHLNCINEKEENVIVETAKKLEKIDFVEYILHFGGIVSDKTKSELLFIDENSNFSRLKNSFYKCFK</sequence>
<organism evidence="1 2">
    <name type="scientific">Bonamia ostreae</name>
    <dbReference type="NCBI Taxonomy" id="126728"/>
    <lineage>
        <taxon>Eukaryota</taxon>
        <taxon>Sar</taxon>
        <taxon>Rhizaria</taxon>
        <taxon>Endomyxa</taxon>
        <taxon>Ascetosporea</taxon>
        <taxon>Haplosporida</taxon>
        <taxon>Bonamia</taxon>
    </lineage>
</organism>